<sequence>MNRLFTTAALLCALSLGFTSCSKDDDKVEQVEPEYQAKVMVKDGETVDLTKVSKTINTQGTIKRTGNTYSLRNFKQFTIGEDGKATTTAAADYYFDCKENDATSDADKMLSLSGTAAVTLKTNTEKGYTLSYIDKSFDQVQASDQLISIENNASEIYKMIISPAMQTIRTESGWCNYSLVNHIVTVVENRTLVISKDKKPLFKIRMNSIYSDGKPNADEKASNMVFYSIDYQEFK</sequence>
<accession>A0A7G5E1C0</accession>
<dbReference type="RefSeq" id="WP_182332220.1">
    <property type="nucleotide sequence ID" value="NZ_CP058555.1"/>
</dbReference>
<evidence type="ECO:0000313" key="3">
    <source>
        <dbReference type="Proteomes" id="UP000515450"/>
    </source>
</evidence>
<protein>
    <recommendedName>
        <fullName evidence="4">Lipoprotein</fullName>
    </recommendedName>
</protein>
<reference evidence="2 3" key="1">
    <citation type="journal article" date="2020" name="G3 (Bethesda)">
        <title>CeMbio - The Caenorhabditis elegans Microbiome Resource.</title>
        <authorList>
            <person name="Dirksen P."/>
            <person name="Assie A."/>
            <person name="Zimmermann J."/>
            <person name="Zhang F."/>
            <person name="Tietje A.M."/>
            <person name="Marsh S.A."/>
            <person name="Felix M.A."/>
            <person name="Shapira M."/>
            <person name="Kaleta C."/>
            <person name="Schulenburg H."/>
            <person name="Samuel B."/>
        </authorList>
    </citation>
    <scope>NUCLEOTIDE SEQUENCE [LARGE SCALE GENOMIC DNA]</scope>
    <source>
        <strain evidence="2 3">BIGb0170</strain>
    </source>
</reference>
<proteinExistence type="predicted"/>
<keyword evidence="1" id="KW-0732">Signal</keyword>
<feature type="chain" id="PRO_5028859893" description="Lipoprotein" evidence="1">
    <location>
        <begin position="24"/>
        <end position="235"/>
    </location>
</feature>
<dbReference type="EMBL" id="CP058555">
    <property type="protein sequence ID" value="QMV67795.1"/>
    <property type="molecule type" value="Genomic_DNA"/>
</dbReference>
<evidence type="ECO:0000256" key="1">
    <source>
        <dbReference type="SAM" id="SignalP"/>
    </source>
</evidence>
<name>A0A7G5E1C0_9SPHI</name>
<gene>
    <name evidence="2" type="ORF">HS960_09080</name>
</gene>
<dbReference type="PROSITE" id="PS51257">
    <property type="entry name" value="PROKAR_LIPOPROTEIN"/>
    <property type="match status" value="1"/>
</dbReference>
<dbReference type="AlphaFoldDB" id="A0A7G5E1C0"/>
<organism evidence="2 3">
    <name type="scientific">Sphingobacterium paramultivorum</name>
    <dbReference type="NCBI Taxonomy" id="2886510"/>
    <lineage>
        <taxon>Bacteria</taxon>
        <taxon>Pseudomonadati</taxon>
        <taxon>Bacteroidota</taxon>
        <taxon>Sphingobacteriia</taxon>
        <taxon>Sphingobacteriales</taxon>
        <taxon>Sphingobacteriaceae</taxon>
        <taxon>Sphingobacterium</taxon>
    </lineage>
</organism>
<keyword evidence="3" id="KW-1185">Reference proteome</keyword>
<evidence type="ECO:0008006" key="4">
    <source>
        <dbReference type="Google" id="ProtNLM"/>
    </source>
</evidence>
<evidence type="ECO:0000313" key="2">
    <source>
        <dbReference type="EMBL" id="QMV67795.1"/>
    </source>
</evidence>
<dbReference type="Proteomes" id="UP000515450">
    <property type="component" value="Chromosome"/>
</dbReference>
<feature type="signal peptide" evidence="1">
    <location>
        <begin position="1"/>
        <end position="23"/>
    </location>
</feature>